<keyword evidence="1" id="KW-0547">Nucleotide-binding</keyword>
<dbReference type="PROSITE" id="PS00892">
    <property type="entry name" value="HIT_1"/>
    <property type="match status" value="1"/>
</dbReference>
<dbReference type="GO" id="GO:0016787">
    <property type="term" value="F:hydrolase activity"/>
    <property type="evidence" value="ECO:0007669"/>
    <property type="project" value="UniProtKB-KW"/>
</dbReference>
<dbReference type="AlphaFoldDB" id="A0A1X6NX61"/>
<dbReference type="InterPro" id="IPR051884">
    <property type="entry name" value="Bis(5'-adenosyl)-TPase_reg"/>
</dbReference>
<feature type="short sequence motif" description="Histidine triad motif" evidence="3">
    <location>
        <begin position="96"/>
        <end position="100"/>
    </location>
</feature>
<keyword evidence="7" id="KW-1185">Reference proteome</keyword>
<dbReference type="GO" id="GO:0000166">
    <property type="term" value="F:nucleotide binding"/>
    <property type="evidence" value="ECO:0007669"/>
    <property type="project" value="UniProtKB-KW"/>
</dbReference>
<evidence type="ECO:0000259" key="5">
    <source>
        <dbReference type="PROSITE" id="PS51084"/>
    </source>
</evidence>
<evidence type="ECO:0000256" key="3">
    <source>
        <dbReference type="PROSITE-ProRule" id="PRU00464"/>
    </source>
</evidence>
<evidence type="ECO:0000313" key="7">
    <source>
        <dbReference type="Proteomes" id="UP000218209"/>
    </source>
</evidence>
<dbReference type="InterPro" id="IPR036265">
    <property type="entry name" value="HIT-like_sf"/>
</dbReference>
<protein>
    <recommendedName>
        <fullName evidence="5">HIT domain-containing protein</fullName>
    </recommendedName>
</protein>
<dbReference type="PANTHER" id="PTHR46243">
    <property type="entry name" value="BIS(5'-ADENOSYL)-TRIPHOSPHATASE"/>
    <property type="match status" value="1"/>
</dbReference>
<feature type="region of interest" description="Disordered" evidence="4">
    <location>
        <begin position="131"/>
        <end position="164"/>
    </location>
</feature>
<evidence type="ECO:0000256" key="4">
    <source>
        <dbReference type="SAM" id="MobiDB-lite"/>
    </source>
</evidence>
<dbReference type="EMBL" id="KV919013">
    <property type="protein sequence ID" value="OSX73167.1"/>
    <property type="molecule type" value="Genomic_DNA"/>
</dbReference>
<proteinExistence type="predicted"/>
<dbReference type="PANTHER" id="PTHR46243:SF1">
    <property type="entry name" value="BIS(5'-ADENOSYL)-TRIPHOSPHATASE"/>
    <property type="match status" value="1"/>
</dbReference>
<sequence length="221" mass="23486">MASTYTFGRHAIAPSEVFLATPHVFAMVNWKPVRPGHVLVVTRRVAPRLADATAAEAADLFATARTVGVAMEAHAAAAGLSFVIQDGAAAGQTVPHVHVHLIPRVAGDFVPNDKVYDAVDGVDLSVLRGGDGGVAAPTGGGRRRRRRPTPPQAAKWTTRGGCSGRPRIWRPRRRSSARSLRTCLYRSRPAGGGGGWWHPTRWGVQVKEAGAARIDALAASR</sequence>
<dbReference type="PROSITE" id="PS51084">
    <property type="entry name" value="HIT_2"/>
    <property type="match status" value="1"/>
</dbReference>
<accession>A0A1X6NX61</accession>
<dbReference type="InterPro" id="IPR019808">
    <property type="entry name" value="Histidine_triad_CS"/>
</dbReference>
<organism evidence="6 7">
    <name type="scientific">Porphyra umbilicalis</name>
    <name type="common">Purple laver</name>
    <name type="synonym">Red alga</name>
    <dbReference type="NCBI Taxonomy" id="2786"/>
    <lineage>
        <taxon>Eukaryota</taxon>
        <taxon>Rhodophyta</taxon>
        <taxon>Bangiophyceae</taxon>
        <taxon>Bangiales</taxon>
        <taxon>Bangiaceae</taxon>
        <taxon>Porphyra</taxon>
    </lineage>
</organism>
<dbReference type="InterPro" id="IPR011146">
    <property type="entry name" value="HIT-like"/>
</dbReference>
<evidence type="ECO:0000256" key="2">
    <source>
        <dbReference type="ARBA" id="ARBA00022801"/>
    </source>
</evidence>
<dbReference type="OrthoDB" id="680339at2759"/>
<feature type="domain" description="HIT" evidence="5">
    <location>
        <begin position="4"/>
        <end position="111"/>
    </location>
</feature>
<evidence type="ECO:0000256" key="1">
    <source>
        <dbReference type="ARBA" id="ARBA00022741"/>
    </source>
</evidence>
<evidence type="ECO:0000313" key="6">
    <source>
        <dbReference type="EMBL" id="OSX73167.1"/>
    </source>
</evidence>
<dbReference type="FunFam" id="3.30.428.10:FF:000011">
    <property type="entry name" value="Fragile histidine triad"/>
    <property type="match status" value="1"/>
</dbReference>
<name>A0A1X6NX61_PORUM</name>
<gene>
    <name evidence="6" type="ORF">BU14_0371s0001</name>
</gene>
<dbReference type="SUPFAM" id="SSF54197">
    <property type="entry name" value="HIT-like"/>
    <property type="match status" value="1"/>
</dbReference>
<reference evidence="6 7" key="1">
    <citation type="submission" date="2017-03" db="EMBL/GenBank/DDBJ databases">
        <title>WGS assembly of Porphyra umbilicalis.</title>
        <authorList>
            <person name="Brawley S.H."/>
            <person name="Blouin N.A."/>
            <person name="Ficko-Blean E."/>
            <person name="Wheeler G.L."/>
            <person name="Lohr M."/>
            <person name="Goodson H.V."/>
            <person name="Jenkins J.W."/>
            <person name="Blaby-Haas C.E."/>
            <person name="Helliwell K.E."/>
            <person name="Chan C."/>
            <person name="Marriage T."/>
            <person name="Bhattacharya D."/>
            <person name="Klein A.S."/>
            <person name="Badis Y."/>
            <person name="Brodie J."/>
            <person name="Cao Y."/>
            <person name="Collen J."/>
            <person name="Dittami S.M."/>
            <person name="Gachon C.M."/>
            <person name="Green B.R."/>
            <person name="Karpowicz S."/>
            <person name="Kim J.W."/>
            <person name="Kudahl U."/>
            <person name="Lin S."/>
            <person name="Michel G."/>
            <person name="Mittag M."/>
            <person name="Olson B.J."/>
            <person name="Pangilinan J."/>
            <person name="Peng Y."/>
            <person name="Qiu H."/>
            <person name="Shu S."/>
            <person name="Singer J.T."/>
            <person name="Smith A.G."/>
            <person name="Sprecher B.N."/>
            <person name="Wagner V."/>
            <person name="Wang W."/>
            <person name="Wang Z.-Y."/>
            <person name="Yan J."/>
            <person name="Yarish C."/>
            <person name="Zoeuner-Riek S."/>
            <person name="Zhuang Y."/>
            <person name="Zou Y."/>
            <person name="Lindquist E.A."/>
            <person name="Grimwood J."/>
            <person name="Barry K."/>
            <person name="Rokhsar D.S."/>
            <person name="Schmutz J."/>
            <person name="Stiller J.W."/>
            <person name="Grossman A.R."/>
            <person name="Prochnik S.E."/>
        </authorList>
    </citation>
    <scope>NUCLEOTIDE SEQUENCE [LARGE SCALE GENOMIC DNA]</scope>
    <source>
        <strain evidence="6">4086291</strain>
    </source>
</reference>
<dbReference type="Proteomes" id="UP000218209">
    <property type="component" value="Unassembled WGS sequence"/>
</dbReference>
<dbReference type="Pfam" id="PF01230">
    <property type="entry name" value="HIT"/>
    <property type="match status" value="1"/>
</dbReference>
<dbReference type="Gene3D" id="3.30.428.10">
    <property type="entry name" value="HIT-like"/>
    <property type="match status" value="1"/>
</dbReference>
<keyword evidence="2" id="KW-0378">Hydrolase</keyword>